<feature type="region of interest" description="Disordered" evidence="1">
    <location>
        <begin position="326"/>
        <end position="352"/>
    </location>
</feature>
<evidence type="ECO:0000313" key="2">
    <source>
        <dbReference type="EMBL" id="TDT40297.1"/>
    </source>
</evidence>
<dbReference type="EMBL" id="SOAX01000004">
    <property type="protein sequence ID" value="TDT40297.1"/>
    <property type="molecule type" value="Genomic_DNA"/>
</dbReference>
<dbReference type="Proteomes" id="UP000295830">
    <property type="component" value="Unassembled WGS sequence"/>
</dbReference>
<name>A0A4R7JSH9_9GAMM</name>
<dbReference type="RefSeq" id="WP_133736306.1">
    <property type="nucleotide sequence ID" value="NZ_SOAX01000004.1"/>
</dbReference>
<dbReference type="AlphaFoldDB" id="A0A4R7JSH9"/>
<protein>
    <submittedName>
        <fullName evidence="2">Uncharacterized protein</fullName>
    </submittedName>
</protein>
<organism evidence="2 3">
    <name type="scientific">Halospina denitrificans</name>
    <dbReference type="NCBI Taxonomy" id="332522"/>
    <lineage>
        <taxon>Bacteria</taxon>
        <taxon>Pseudomonadati</taxon>
        <taxon>Pseudomonadota</taxon>
        <taxon>Gammaproteobacteria</taxon>
        <taxon>Halospina</taxon>
    </lineage>
</organism>
<evidence type="ECO:0000313" key="3">
    <source>
        <dbReference type="Proteomes" id="UP000295830"/>
    </source>
</evidence>
<comment type="caution">
    <text evidence="2">The sequence shown here is derived from an EMBL/GenBank/DDBJ whole genome shotgun (WGS) entry which is preliminary data.</text>
</comment>
<gene>
    <name evidence="2" type="ORF">DES49_2063</name>
</gene>
<proteinExistence type="predicted"/>
<reference evidence="2 3" key="1">
    <citation type="submission" date="2019-03" db="EMBL/GenBank/DDBJ databases">
        <title>Genomic Encyclopedia of Type Strains, Phase IV (KMG-IV): sequencing the most valuable type-strain genomes for metagenomic binning, comparative biology and taxonomic classification.</title>
        <authorList>
            <person name="Goeker M."/>
        </authorList>
    </citation>
    <scope>NUCLEOTIDE SEQUENCE [LARGE SCALE GENOMIC DNA]</scope>
    <source>
        <strain evidence="2 3">DSM 15505</strain>
    </source>
</reference>
<keyword evidence="3" id="KW-1185">Reference proteome</keyword>
<accession>A0A4R7JSH9</accession>
<evidence type="ECO:0000256" key="1">
    <source>
        <dbReference type="SAM" id="MobiDB-lite"/>
    </source>
</evidence>
<dbReference type="OrthoDB" id="6191808at2"/>
<sequence>MKKLLISVLAALLLAAVTHYATLWYGAHSTLSEMKQFAGPWGDLHWDRIRPGFDGSVSVEGVRWHWFDVSEPVTLKSVSFSAPGFLPLHRWLLSGEEPSTWELQFNEVELVLQPDLFRPWARVHRALSLQQHPLHLERCGNQPALTPADLLRMGIDRIGADAALRYRGPTGGEGHGYSLSLDAGLLGSLSGQWQGERLALPWSETSATYQPGIHKGEVVMRDAGFMRRLSSFCAAAEDEPVDEWVLGAARDWSMSMKEQGMSPSTETTNLFQSWLREGGELALEWNPAEDFQAPGKRLTLAQWQEKAGLSIVYNDRQWESVGFAVDPDKPDSDAAEEPLVPVEEPDNDPKFRASNTERAAAWIDRRVRLDLANGRRVEGQLVALEGGALHIRRTLEGGEVVAPFHAEDIETFSVWRRPDDPGRPITGDEEGPGLEEFLRPGLGEIRPVPTPVEEGGEEQ</sequence>
<feature type="region of interest" description="Disordered" evidence="1">
    <location>
        <begin position="415"/>
        <end position="459"/>
    </location>
</feature>